<dbReference type="Gene3D" id="3.30.460.10">
    <property type="entry name" value="Beta Polymerase, domain 2"/>
    <property type="match status" value="1"/>
</dbReference>
<keyword evidence="2" id="KW-1185">Reference proteome</keyword>
<dbReference type="Proteomes" id="UP000198510">
    <property type="component" value="Unassembled WGS sequence"/>
</dbReference>
<evidence type="ECO:0000313" key="2">
    <source>
        <dbReference type="Proteomes" id="UP000198510"/>
    </source>
</evidence>
<reference evidence="1 2" key="1">
    <citation type="submission" date="2016-10" db="EMBL/GenBank/DDBJ databases">
        <authorList>
            <person name="de Groot N.N."/>
        </authorList>
    </citation>
    <scope>NUCLEOTIDE SEQUENCE [LARGE SCALE GENOMIC DNA]</scope>
    <source>
        <strain evidence="1 2">DSM 25186</strain>
    </source>
</reference>
<organism evidence="1 2">
    <name type="scientific">Catalinimonas alkaloidigena</name>
    <dbReference type="NCBI Taxonomy" id="1075417"/>
    <lineage>
        <taxon>Bacteria</taxon>
        <taxon>Pseudomonadati</taxon>
        <taxon>Bacteroidota</taxon>
        <taxon>Cytophagia</taxon>
        <taxon>Cytophagales</taxon>
        <taxon>Catalimonadaceae</taxon>
        <taxon>Catalinimonas</taxon>
    </lineage>
</organism>
<dbReference type="AlphaFoldDB" id="A0A1G9SE18"/>
<dbReference type="InterPro" id="IPR043519">
    <property type="entry name" value="NT_sf"/>
</dbReference>
<sequence>MRNYLRKNDLARIKYQEMKYQLAEKANQDKKLYAELKELHVNAFINEIIEIEKRMYNNSYK</sequence>
<accession>A0A1G9SE18</accession>
<proteinExistence type="predicted"/>
<evidence type="ECO:0000313" key="1">
    <source>
        <dbReference type="EMBL" id="SDM33045.1"/>
    </source>
</evidence>
<protein>
    <submittedName>
        <fullName evidence="1">GrpB protein</fullName>
    </submittedName>
</protein>
<name>A0A1G9SE18_9BACT</name>
<dbReference type="EMBL" id="FNFO01000012">
    <property type="protein sequence ID" value="SDM33045.1"/>
    <property type="molecule type" value="Genomic_DNA"/>
</dbReference>
<gene>
    <name evidence="1" type="ORF">SAMN05421823_112109</name>
</gene>
<dbReference type="SUPFAM" id="SSF81301">
    <property type="entry name" value="Nucleotidyltransferase"/>
    <property type="match status" value="1"/>
</dbReference>
<dbReference type="STRING" id="1075417.SAMN05421823_112109"/>